<evidence type="ECO:0000256" key="1">
    <source>
        <dbReference type="SAM" id="Phobius"/>
    </source>
</evidence>
<feature type="domain" description="WxL" evidence="2">
    <location>
        <begin position="70"/>
        <end position="306"/>
    </location>
</feature>
<reference evidence="3 4" key="1">
    <citation type="journal article" date="2018" name="Int. J. Food Microbiol.">
        <title>Growth of Carnobacterium spp. isolated from chilled vacuum-packaged meat under relevant acidic conditions.</title>
        <authorList>
            <person name="Zhang P."/>
            <person name="Badoni M."/>
            <person name="Ganzle M."/>
            <person name="Yang X."/>
        </authorList>
    </citation>
    <scope>NUCLEOTIDE SEQUENCE [LARGE SCALE GENOMIC DNA]</scope>
    <source>
        <strain evidence="3 4">B2</strain>
    </source>
</reference>
<dbReference type="EMBL" id="NRPP01000007">
    <property type="protein sequence ID" value="TFJ28778.1"/>
    <property type="molecule type" value="Genomic_DNA"/>
</dbReference>
<name>A0A7Z8D1A5_CARDV</name>
<evidence type="ECO:0000313" key="4">
    <source>
        <dbReference type="Proteomes" id="UP000297938"/>
    </source>
</evidence>
<sequence length="306" mass="34617">MNIKMKIFHYIFRLKRINQQEHIKQILYGQLKKHHNIKMEEIKMNLNKKRQAGLFIIPMLFSYTVPAFAAEVTTDGKVEFEYSSDDPKVVDPDKNDPTIVIPEVPKGTSGQLRINQVPTLEFGKVILDGTKIDKNARYTKLTNYEADGTTIKDENYVPNFLQVNDTRGETFGWSVSLSASSLKRYDMNGDAVANSEVENAKIIFNTPRIISNSGVTLIDRYPVAKDHFELNLSDENSTQEIVFNTDENTKIPKRGYGIWSVNYGDEVPNATSETAPDNIKLEIPASSSKSEGIYKTLLTWTITQAP</sequence>
<dbReference type="Proteomes" id="UP000297938">
    <property type="component" value="Unassembled WGS sequence"/>
</dbReference>
<proteinExistence type="predicted"/>
<dbReference type="Pfam" id="PF13731">
    <property type="entry name" value="WxL"/>
    <property type="match status" value="1"/>
</dbReference>
<dbReference type="AlphaFoldDB" id="A0A7Z8D1A5"/>
<protein>
    <recommendedName>
        <fullName evidence="2">WxL domain-containing protein</fullName>
    </recommendedName>
</protein>
<keyword evidence="1" id="KW-1133">Transmembrane helix</keyword>
<evidence type="ECO:0000313" key="3">
    <source>
        <dbReference type="EMBL" id="TFJ28778.1"/>
    </source>
</evidence>
<feature type="transmembrane region" description="Helical" evidence="1">
    <location>
        <begin position="52"/>
        <end position="70"/>
    </location>
</feature>
<keyword evidence="1" id="KW-0472">Membrane</keyword>
<dbReference type="InterPro" id="IPR027994">
    <property type="entry name" value="WxL_dom"/>
</dbReference>
<evidence type="ECO:0000259" key="2">
    <source>
        <dbReference type="Pfam" id="PF13731"/>
    </source>
</evidence>
<accession>A0A7Z8D1A5</accession>
<organism evidence="3 4">
    <name type="scientific">Carnobacterium divergens</name>
    <name type="common">Lactobacillus divergens</name>
    <dbReference type="NCBI Taxonomy" id="2748"/>
    <lineage>
        <taxon>Bacteria</taxon>
        <taxon>Bacillati</taxon>
        <taxon>Bacillota</taxon>
        <taxon>Bacilli</taxon>
        <taxon>Lactobacillales</taxon>
        <taxon>Carnobacteriaceae</taxon>
        <taxon>Carnobacterium</taxon>
    </lineage>
</organism>
<gene>
    <name evidence="3" type="ORF">CKN69_04390</name>
</gene>
<keyword evidence="1" id="KW-0812">Transmembrane</keyword>
<comment type="caution">
    <text evidence="3">The sequence shown here is derived from an EMBL/GenBank/DDBJ whole genome shotgun (WGS) entry which is preliminary data.</text>
</comment>